<organism evidence="1 2">
    <name type="scientific">Spirosoma profusum</name>
    <dbReference type="NCBI Taxonomy" id="2771354"/>
    <lineage>
        <taxon>Bacteria</taxon>
        <taxon>Pseudomonadati</taxon>
        <taxon>Bacteroidota</taxon>
        <taxon>Cytophagia</taxon>
        <taxon>Cytophagales</taxon>
        <taxon>Cytophagaceae</taxon>
        <taxon>Spirosoma</taxon>
    </lineage>
</organism>
<keyword evidence="2" id="KW-1185">Reference proteome</keyword>
<dbReference type="Proteomes" id="UP000598820">
    <property type="component" value="Unassembled WGS sequence"/>
</dbReference>
<sequence>MRRQQIHPYLFIIGAAWLLSSCFNEPNYSNTPEIDFKGIFKYPIAPGKGVGQSKRDSVVITIGFRDGDGNLGNSLPPSKADSTKYASNGKWGNYQIRTFRLINKKFEELPLSVNTTLIFPEFTPGKPKGAIEGTLDFNQTFQYGTSFTLYPTKFQIKIRDRDLNESNVIETDTVTVPFPNGE</sequence>
<comment type="caution">
    <text evidence="1">The sequence shown here is derived from an EMBL/GenBank/DDBJ whole genome shotgun (WGS) entry which is preliminary data.</text>
</comment>
<gene>
    <name evidence="1" type="ORF">IC229_07920</name>
</gene>
<accession>A0A927ATL7</accession>
<evidence type="ECO:0008006" key="3">
    <source>
        <dbReference type="Google" id="ProtNLM"/>
    </source>
</evidence>
<reference evidence="1" key="1">
    <citation type="submission" date="2020-09" db="EMBL/GenBank/DDBJ databases">
        <authorList>
            <person name="Kim M.K."/>
        </authorList>
    </citation>
    <scope>NUCLEOTIDE SEQUENCE</scope>
    <source>
        <strain evidence="1">BT702</strain>
    </source>
</reference>
<dbReference type="EMBL" id="JACWZY010000005">
    <property type="protein sequence ID" value="MBD2700557.1"/>
    <property type="molecule type" value="Genomic_DNA"/>
</dbReference>
<dbReference type="AlphaFoldDB" id="A0A927ATL7"/>
<dbReference type="PROSITE" id="PS51257">
    <property type="entry name" value="PROKAR_LIPOPROTEIN"/>
    <property type="match status" value="1"/>
</dbReference>
<name>A0A927ATL7_9BACT</name>
<evidence type="ECO:0000313" key="2">
    <source>
        <dbReference type="Proteomes" id="UP000598820"/>
    </source>
</evidence>
<protein>
    <recommendedName>
        <fullName evidence="3">Lipoprotein</fullName>
    </recommendedName>
</protein>
<dbReference type="RefSeq" id="WP_190886421.1">
    <property type="nucleotide sequence ID" value="NZ_JACWZY010000005.1"/>
</dbReference>
<evidence type="ECO:0000313" key="1">
    <source>
        <dbReference type="EMBL" id="MBD2700557.1"/>
    </source>
</evidence>
<proteinExistence type="predicted"/>